<evidence type="ECO:0000313" key="2">
    <source>
        <dbReference type="EMBL" id="KAL5105666.1"/>
    </source>
</evidence>
<feature type="region of interest" description="Disordered" evidence="1">
    <location>
        <begin position="1"/>
        <end position="26"/>
    </location>
</feature>
<sequence length="107" mass="12254">MRSVEDYLPLADRSHSGREEIQPTHCWPSTKGRSGDVWAGWLSRVAGKQSGDNLRAFWQCLWLRRRRALNINCRLILCSFGRVHEGERQMANGKWQIIFVGGKSGGR</sequence>
<reference evidence="2 3" key="1">
    <citation type="journal article" date="2022" name="Front. Cell. Infect. Microbiol.">
        <title>The Genomes of Two Strains of Taenia crassiceps the Animal Model for the Study of Human Cysticercosis.</title>
        <authorList>
            <person name="Bobes R.J."/>
            <person name="Estrada K."/>
            <person name="Rios-Valencia D.G."/>
            <person name="Calderon-Gallegos A."/>
            <person name="de la Torre P."/>
            <person name="Carrero J.C."/>
            <person name="Sanchez-Flores A."/>
            <person name="Laclette J.P."/>
        </authorList>
    </citation>
    <scope>NUCLEOTIDE SEQUENCE [LARGE SCALE GENOMIC DNA]</scope>
    <source>
        <strain evidence="2">WFUcys</strain>
    </source>
</reference>
<comment type="caution">
    <text evidence="2">The sequence shown here is derived from an EMBL/GenBank/DDBJ whole genome shotgun (WGS) entry which is preliminary data.</text>
</comment>
<gene>
    <name evidence="2" type="ORF">TcWFU_001679</name>
</gene>
<keyword evidence="3" id="KW-1185">Reference proteome</keyword>
<evidence type="ECO:0000256" key="1">
    <source>
        <dbReference type="SAM" id="MobiDB-lite"/>
    </source>
</evidence>
<organism evidence="2 3">
    <name type="scientific">Taenia crassiceps</name>
    <dbReference type="NCBI Taxonomy" id="6207"/>
    <lineage>
        <taxon>Eukaryota</taxon>
        <taxon>Metazoa</taxon>
        <taxon>Spiralia</taxon>
        <taxon>Lophotrochozoa</taxon>
        <taxon>Platyhelminthes</taxon>
        <taxon>Cestoda</taxon>
        <taxon>Eucestoda</taxon>
        <taxon>Cyclophyllidea</taxon>
        <taxon>Taeniidae</taxon>
        <taxon>Taenia</taxon>
    </lineage>
</organism>
<feature type="compositionally biased region" description="Basic and acidic residues" evidence="1">
    <location>
        <begin position="12"/>
        <end position="22"/>
    </location>
</feature>
<name>A0ABR4Q7Q4_9CEST</name>
<dbReference type="Proteomes" id="UP001651158">
    <property type="component" value="Unassembled WGS sequence"/>
</dbReference>
<dbReference type="EMBL" id="JAKROA010000007">
    <property type="protein sequence ID" value="KAL5105666.1"/>
    <property type="molecule type" value="Genomic_DNA"/>
</dbReference>
<proteinExistence type="predicted"/>
<accession>A0ABR4Q7Q4</accession>
<evidence type="ECO:0000313" key="3">
    <source>
        <dbReference type="Proteomes" id="UP001651158"/>
    </source>
</evidence>
<protein>
    <submittedName>
        <fullName evidence="2">Uncharacterized protein</fullName>
    </submittedName>
</protein>